<reference evidence="3" key="1">
    <citation type="journal article" date="2019" name="Int. J. Syst. Evol. Microbiol.">
        <title>The Global Catalogue of Microorganisms (GCM) 10K type strain sequencing project: providing services to taxonomists for standard genome sequencing and annotation.</title>
        <authorList>
            <consortium name="The Broad Institute Genomics Platform"/>
            <consortium name="The Broad Institute Genome Sequencing Center for Infectious Disease"/>
            <person name="Wu L."/>
            <person name="Ma J."/>
        </authorList>
    </citation>
    <scope>NUCLEOTIDE SEQUENCE [LARGE SCALE GENOMIC DNA]</scope>
    <source>
        <strain evidence="3">CGMCC 4.1434</strain>
    </source>
</reference>
<dbReference type="RefSeq" id="WP_381436082.1">
    <property type="nucleotide sequence ID" value="NZ_JBHSNO010000007.1"/>
</dbReference>
<dbReference type="InterPro" id="IPR024402">
    <property type="entry name" value="DUF2726"/>
</dbReference>
<protein>
    <submittedName>
        <fullName evidence="2">DUF2726 domain-containing protein</fullName>
    </submittedName>
</protein>
<dbReference type="EMBL" id="JBHSNO010000007">
    <property type="protein sequence ID" value="MFC5590130.1"/>
    <property type="molecule type" value="Genomic_DNA"/>
</dbReference>
<dbReference type="Gene3D" id="3.40.960.10">
    <property type="entry name" value="VSR Endonuclease"/>
    <property type="match status" value="1"/>
</dbReference>
<keyword evidence="3" id="KW-1185">Reference proteome</keyword>
<comment type="caution">
    <text evidence="2">The sequence shown here is derived from an EMBL/GenBank/DDBJ whole genome shotgun (WGS) entry which is preliminary data.</text>
</comment>
<dbReference type="Proteomes" id="UP001596109">
    <property type="component" value="Unassembled WGS sequence"/>
</dbReference>
<feature type="domain" description="DUF2726" evidence="1">
    <location>
        <begin position="140"/>
        <end position="206"/>
    </location>
</feature>
<sequence>MKVNDFADNPNLINVAVSRAVNQLIVVVAEGSDKWHGTNIGDLVTYIRYNNFEIVNSEIHSVFDLLYRRYSDKLLEVINNANKVSVYHSENLMNIVVKKVLSQPAFKDLSYILHQPLRMLIKDPSKLTNDERKYVMNVLTHTDFVIFNKMDKQPILVVEVDGHAFHANNPAQLKRDEMKDQILGKYGIPVLRMKTTGSQEEKVHQKKLLAVMRL</sequence>
<proteinExistence type="predicted"/>
<dbReference type="Pfam" id="PF10881">
    <property type="entry name" value="DUF2726"/>
    <property type="match status" value="1"/>
</dbReference>
<gene>
    <name evidence="2" type="ORF">ACFPRA_14585</name>
</gene>
<evidence type="ECO:0000313" key="3">
    <source>
        <dbReference type="Proteomes" id="UP001596109"/>
    </source>
</evidence>
<accession>A0ABW0TMM2</accession>
<name>A0ABW0TMM2_9BACL</name>
<evidence type="ECO:0000259" key="1">
    <source>
        <dbReference type="Pfam" id="PF10881"/>
    </source>
</evidence>
<organism evidence="2 3">
    <name type="scientific">Sporosarcina soli</name>
    <dbReference type="NCBI Taxonomy" id="334736"/>
    <lineage>
        <taxon>Bacteria</taxon>
        <taxon>Bacillati</taxon>
        <taxon>Bacillota</taxon>
        <taxon>Bacilli</taxon>
        <taxon>Bacillales</taxon>
        <taxon>Caryophanaceae</taxon>
        <taxon>Sporosarcina</taxon>
    </lineage>
</organism>
<evidence type="ECO:0000313" key="2">
    <source>
        <dbReference type="EMBL" id="MFC5590130.1"/>
    </source>
</evidence>